<evidence type="ECO:0000256" key="2">
    <source>
        <dbReference type="ARBA" id="ARBA00005433"/>
    </source>
</evidence>
<feature type="domain" description="DALR anticodon binding" evidence="19">
    <location>
        <begin position="618"/>
        <end position="735"/>
    </location>
</feature>
<dbReference type="Gene3D" id="3.40.50.620">
    <property type="entry name" value="HUPs"/>
    <property type="match status" value="1"/>
</dbReference>
<dbReference type="Pfam" id="PF00750">
    <property type="entry name" value="tRNA-synt_1d"/>
    <property type="match status" value="1"/>
</dbReference>
<dbReference type="PROSITE" id="PS00178">
    <property type="entry name" value="AA_TRNA_LIGASE_I"/>
    <property type="match status" value="1"/>
</dbReference>
<evidence type="ECO:0000256" key="18">
    <source>
        <dbReference type="SAM" id="Phobius"/>
    </source>
</evidence>
<evidence type="ECO:0000256" key="4">
    <source>
        <dbReference type="ARBA" id="ARBA00012837"/>
    </source>
</evidence>
<keyword evidence="9 17" id="KW-0648">Protein biosynthesis</keyword>
<dbReference type="InterPro" id="IPR008909">
    <property type="entry name" value="DALR_anticod-bd"/>
</dbReference>
<keyword evidence="10 18" id="KW-0472">Membrane</keyword>
<proteinExistence type="inferred from homology"/>
<sequence length="846" mass="95622">MARNEEGSDYIFLLIVATFMVATGSLNTLSAKWVDQLAFDHPVFQTICMFFGEFCCLIVYLIMHFIRKRQWKMRNQFHEGGAVSDLDLEDEPKLPRFNPFIFLPPACCDMLGTSIMYVGLNLTTASSFQMLRGSVIIFTGLLSTAFLRARLRGFKWLGMGLVALGLLVVGLSDIEFDTNPNDDLNAIITGNLLIVIAQIVVAIQMVSEQKFVLEYDVPPLLAVGLEELEMLAQSLHRVAFSSNLIPEMLAKFGTKSKKLVIDFSSPNIAKTFHMGNLRSTLYGNFIQKICRLAGHEVVSINYLGDWGPQFSMLAFYWLAVMDGKEGRIKRPEPEEWIEMNEKKKVELLTSSYAAAHRMSKLNASFSARSRQLFLEMEKIKINGADNEQNASSSQAFEALNLLKEWREISCTYLKVLYSRFGVNFDVWDGESNYILKGSKLVDEMIFEGKCVRFPAEDECWGVVNLDPGLSKIPLRRIDGANLYLNRQNKYNADKYIYVVDKSQANHFAHLRALLKMRGDSDLAEKIIHHSYGKVIGLSTREGKNDSVDYLISEGNSESDAYIKKSYTRKSTEEEKEFLCQLLTQNQLAFSIICRAKHSDFNFSFKGAFLPEGTNSLILLEKYSRLNSLEKANLEHLEKLKNLSEIDLMKMQPEIGENGRKLARMILEFDTVLNNSLQKMEPSPIAIHLVRLSNKIGQTLPSLRILGEPLINALPRMLLFTAAKKVLGEGMKFTKMANKKPTNIITLEGKTRLPNRVQDIIIEMGTVIGNIQQTSGLSDVLQTSIRNFVAVDGIAQNSAQNLDKLAKQVELMETQTFEIEHSFETVGKLLKQSESLEKKKSLTNKHQ</sequence>
<dbReference type="InterPro" id="IPR009080">
    <property type="entry name" value="tRNAsynth_Ia_anticodon-bd"/>
</dbReference>
<dbReference type="Gene3D" id="1.10.730.10">
    <property type="entry name" value="Isoleucyl-tRNA Synthetase, Domain 1"/>
    <property type="match status" value="1"/>
</dbReference>
<evidence type="ECO:0000256" key="10">
    <source>
        <dbReference type="ARBA" id="ARBA00023136"/>
    </source>
</evidence>
<evidence type="ECO:0000256" key="6">
    <source>
        <dbReference type="ARBA" id="ARBA00022598"/>
    </source>
</evidence>
<dbReference type="GO" id="GO:0005765">
    <property type="term" value="C:lysosomal membrane"/>
    <property type="evidence" value="ECO:0007669"/>
    <property type="project" value="UniProtKB-SubCell"/>
</dbReference>
<evidence type="ECO:0000313" key="21">
    <source>
        <dbReference type="WBParaSite" id="scaffold550_cov260.g1302"/>
    </source>
</evidence>
<dbReference type="InterPro" id="IPR032143">
    <property type="entry name" value="BORCS7"/>
</dbReference>
<evidence type="ECO:0000256" key="11">
    <source>
        <dbReference type="ARBA" id="ARBA00023146"/>
    </source>
</evidence>
<organism evidence="20 21">
    <name type="scientific">Meloidogyne javanica</name>
    <name type="common">Root-knot nematode worm</name>
    <dbReference type="NCBI Taxonomy" id="6303"/>
    <lineage>
        <taxon>Eukaryota</taxon>
        <taxon>Metazoa</taxon>
        <taxon>Ecdysozoa</taxon>
        <taxon>Nematoda</taxon>
        <taxon>Chromadorea</taxon>
        <taxon>Rhabditida</taxon>
        <taxon>Tylenchina</taxon>
        <taxon>Tylenchomorpha</taxon>
        <taxon>Tylenchoidea</taxon>
        <taxon>Meloidogynidae</taxon>
        <taxon>Meloidogyninae</taxon>
        <taxon>Meloidogyne</taxon>
        <taxon>Meloidogyne incognita group</taxon>
    </lineage>
</organism>
<dbReference type="GO" id="GO:0006420">
    <property type="term" value="P:arginyl-tRNA aminoacylation"/>
    <property type="evidence" value="ECO:0007669"/>
    <property type="project" value="InterPro"/>
</dbReference>
<evidence type="ECO:0000256" key="15">
    <source>
        <dbReference type="ARBA" id="ARBA00049339"/>
    </source>
</evidence>
<evidence type="ECO:0000256" key="14">
    <source>
        <dbReference type="ARBA" id="ARBA00039495"/>
    </source>
</evidence>
<dbReference type="PRINTS" id="PR01038">
    <property type="entry name" value="TRNASYNTHARG"/>
</dbReference>
<dbReference type="InterPro" id="IPR037185">
    <property type="entry name" value="EmrE-like"/>
</dbReference>
<dbReference type="InterPro" id="IPR035684">
    <property type="entry name" value="ArgRS_core"/>
</dbReference>
<dbReference type="InterPro" id="IPR001278">
    <property type="entry name" value="Arg-tRNA-ligase"/>
</dbReference>
<evidence type="ECO:0000259" key="19">
    <source>
        <dbReference type="SMART" id="SM00836"/>
    </source>
</evidence>
<accession>A0A915MY73</accession>
<dbReference type="SMART" id="SM00836">
    <property type="entry name" value="DALR_1"/>
    <property type="match status" value="1"/>
</dbReference>
<comment type="similarity">
    <text evidence="3 17">Belongs to the class-I aminoacyl-tRNA synthetase family.</text>
</comment>
<keyword evidence="18" id="KW-1133">Transmembrane helix</keyword>
<dbReference type="InterPro" id="IPR014729">
    <property type="entry name" value="Rossmann-like_a/b/a_fold"/>
</dbReference>
<protein>
    <recommendedName>
        <fullName evidence="5">BLOC-1-related complex subunit 7</fullName>
        <ecNumber evidence="4">6.1.1.19</ecNumber>
    </recommendedName>
    <alternativeName>
        <fullName evidence="13">Arginyl-tRNA synthetase</fullName>
    </alternativeName>
    <alternativeName>
        <fullName evidence="14">Probable arginine--tRNA ligase, mitochondrial</fullName>
    </alternativeName>
</protein>
<evidence type="ECO:0000256" key="8">
    <source>
        <dbReference type="ARBA" id="ARBA00022840"/>
    </source>
</evidence>
<evidence type="ECO:0000256" key="7">
    <source>
        <dbReference type="ARBA" id="ARBA00022741"/>
    </source>
</evidence>
<dbReference type="Pfam" id="PF16088">
    <property type="entry name" value="BORCS7"/>
    <property type="match status" value="1"/>
</dbReference>
<dbReference type="GO" id="GO:0005524">
    <property type="term" value="F:ATP binding"/>
    <property type="evidence" value="ECO:0007669"/>
    <property type="project" value="UniProtKB-KW"/>
</dbReference>
<evidence type="ECO:0000313" key="20">
    <source>
        <dbReference type="Proteomes" id="UP000887561"/>
    </source>
</evidence>
<dbReference type="EC" id="6.1.1.19" evidence="4"/>
<dbReference type="AlphaFoldDB" id="A0A915MY73"/>
<dbReference type="PANTHER" id="PTHR11956">
    <property type="entry name" value="ARGINYL-TRNA SYNTHETASE"/>
    <property type="match status" value="1"/>
</dbReference>
<comment type="subcellular location">
    <subcellularLocation>
        <location evidence="1">Lysosome membrane</location>
    </subcellularLocation>
</comment>
<keyword evidence="7 17" id="KW-0547">Nucleotide-binding</keyword>
<reference evidence="21" key="1">
    <citation type="submission" date="2022-11" db="UniProtKB">
        <authorList>
            <consortium name="WormBaseParasite"/>
        </authorList>
    </citation>
    <scope>IDENTIFICATION</scope>
</reference>
<dbReference type="WBParaSite" id="scaffold550_cov260.g1302">
    <property type="protein sequence ID" value="scaffold550_cov260.g1302"/>
    <property type="gene ID" value="scaffold550_cov260.g1302"/>
</dbReference>
<dbReference type="Pfam" id="PF05746">
    <property type="entry name" value="DALR_1"/>
    <property type="match status" value="1"/>
</dbReference>
<evidence type="ECO:0000256" key="5">
    <source>
        <dbReference type="ARBA" id="ARBA00022295"/>
    </source>
</evidence>
<evidence type="ECO:0000256" key="13">
    <source>
        <dbReference type="ARBA" id="ARBA00033033"/>
    </source>
</evidence>
<dbReference type="GO" id="GO:0004814">
    <property type="term" value="F:arginine-tRNA ligase activity"/>
    <property type="evidence" value="ECO:0007669"/>
    <property type="project" value="UniProtKB-EC"/>
</dbReference>
<keyword evidence="20" id="KW-1185">Reference proteome</keyword>
<dbReference type="SUPFAM" id="SSF103481">
    <property type="entry name" value="Multidrug resistance efflux transporter EmrE"/>
    <property type="match status" value="1"/>
</dbReference>
<dbReference type="InterPro" id="IPR001412">
    <property type="entry name" value="aa-tRNA-synth_I_CS"/>
</dbReference>
<feature type="transmembrane region" description="Helical" evidence="18">
    <location>
        <begin position="12"/>
        <end position="31"/>
    </location>
</feature>
<dbReference type="Proteomes" id="UP000887561">
    <property type="component" value="Unplaced"/>
</dbReference>
<dbReference type="SUPFAM" id="SSF52374">
    <property type="entry name" value="Nucleotidylyl transferase"/>
    <property type="match status" value="1"/>
</dbReference>
<evidence type="ECO:0000256" key="1">
    <source>
        <dbReference type="ARBA" id="ARBA00004656"/>
    </source>
</evidence>
<keyword evidence="12" id="KW-0458">Lysosome</keyword>
<name>A0A915MY73_MELJA</name>
<feature type="transmembrane region" description="Helical" evidence="18">
    <location>
        <begin position="184"/>
        <end position="203"/>
    </location>
</feature>
<comment type="function">
    <text evidence="16">Catalyzes the attachment of arginine to tRNA(Arg) in a two-step reaction: arginine is first activated by ATP to form Arg-AMP and then transferred to the acceptor end of tRNA(Arg).</text>
</comment>
<evidence type="ECO:0000256" key="9">
    <source>
        <dbReference type="ARBA" id="ARBA00022917"/>
    </source>
</evidence>
<comment type="similarity">
    <text evidence="2">Belongs to the BORCS7 family.</text>
</comment>
<evidence type="ECO:0000256" key="17">
    <source>
        <dbReference type="RuleBase" id="RU363038"/>
    </source>
</evidence>
<keyword evidence="18" id="KW-0812">Transmembrane</keyword>
<comment type="catalytic activity">
    <reaction evidence="15">
        <text>tRNA(Arg) + L-arginine + ATP = L-arginyl-tRNA(Arg) + AMP + diphosphate</text>
        <dbReference type="Rhea" id="RHEA:20301"/>
        <dbReference type="Rhea" id="RHEA-COMP:9658"/>
        <dbReference type="Rhea" id="RHEA-COMP:9673"/>
        <dbReference type="ChEBI" id="CHEBI:30616"/>
        <dbReference type="ChEBI" id="CHEBI:32682"/>
        <dbReference type="ChEBI" id="CHEBI:33019"/>
        <dbReference type="ChEBI" id="CHEBI:78442"/>
        <dbReference type="ChEBI" id="CHEBI:78513"/>
        <dbReference type="ChEBI" id="CHEBI:456215"/>
        <dbReference type="EC" id="6.1.1.19"/>
    </reaction>
</comment>
<feature type="transmembrane region" description="Helical" evidence="18">
    <location>
        <begin position="43"/>
        <end position="66"/>
    </location>
</feature>
<keyword evidence="6 17" id="KW-0436">Ligase</keyword>
<keyword evidence="8 17" id="KW-0067">ATP-binding</keyword>
<evidence type="ECO:0000256" key="3">
    <source>
        <dbReference type="ARBA" id="ARBA00005594"/>
    </source>
</evidence>
<feature type="transmembrane region" description="Helical" evidence="18">
    <location>
        <begin position="154"/>
        <end position="172"/>
    </location>
</feature>
<dbReference type="GO" id="GO:0032543">
    <property type="term" value="P:mitochondrial translation"/>
    <property type="evidence" value="ECO:0007669"/>
    <property type="project" value="TreeGrafter"/>
</dbReference>
<keyword evidence="11 17" id="KW-0030">Aminoacyl-tRNA synthetase</keyword>
<evidence type="ECO:0000256" key="12">
    <source>
        <dbReference type="ARBA" id="ARBA00023228"/>
    </source>
</evidence>
<evidence type="ECO:0000256" key="16">
    <source>
        <dbReference type="ARBA" id="ARBA00049595"/>
    </source>
</evidence>
<dbReference type="PANTHER" id="PTHR11956:SF11">
    <property type="entry name" value="ARGININE--TRNA LIGASE, MITOCHONDRIAL-RELATED"/>
    <property type="match status" value="1"/>
</dbReference>
<dbReference type="GO" id="GO:0005739">
    <property type="term" value="C:mitochondrion"/>
    <property type="evidence" value="ECO:0007669"/>
    <property type="project" value="TreeGrafter"/>
</dbReference>
<dbReference type="SUPFAM" id="SSF47323">
    <property type="entry name" value="Anticodon-binding domain of a subclass of class I aminoacyl-tRNA synthetases"/>
    <property type="match status" value="1"/>
</dbReference>